<proteinExistence type="predicted"/>
<name>A0ABX0SKK9_9ACTN</name>
<organism evidence="1 2">
    <name type="scientific">Brooklawnia cerclae</name>
    <dbReference type="NCBI Taxonomy" id="349934"/>
    <lineage>
        <taxon>Bacteria</taxon>
        <taxon>Bacillati</taxon>
        <taxon>Actinomycetota</taxon>
        <taxon>Actinomycetes</taxon>
        <taxon>Propionibacteriales</taxon>
        <taxon>Propionibacteriaceae</taxon>
        <taxon>Brooklawnia</taxon>
    </lineage>
</organism>
<reference evidence="1 2" key="1">
    <citation type="submission" date="2020-02" db="EMBL/GenBank/DDBJ databases">
        <title>Sequencing the genomes of 1000 actinobacteria strains.</title>
        <authorList>
            <person name="Klenk H.-P."/>
        </authorList>
    </citation>
    <scope>NUCLEOTIDE SEQUENCE [LARGE SCALE GENOMIC DNA]</scope>
    <source>
        <strain evidence="1 2">DSM 19609</strain>
    </source>
</reference>
<protein>
    <submittedName>
        <fullName evidence="1">Uncharacterized protein</fullName>
    </submittedName>
</protein>
<comment type="caution">
    <text evidence="1">The sequence shown here is derived from an EMBL/GenBank/DDBJ whole genome shotgun (WGS) entry which is preliminary data.</text>
</comment>
<evidence type="ECO:0000313" key="2">
    <source>
        <dbReference type="Proteomes" id="UP000749311"/>
    </source>
</evidence>
<evidence type="ECO:0000313" key="1">
    <source>
        <dbReference type="EMBL" id="NIH57863.1"/>
    </source>
</evidence>
<dbReference type="EMBL" id="JAAMOZ010000001">
    <property type="protein sequence ID" value="NIH57863.1"/>
    <property type="molecule type" value="Genomic_DNA"/>
</dbReference>
<sequence>MVRIGWRGGRVPPRVGEWLTAELATDGGNGAEVNPVGCAQNPADAVRYRPGPDGEKLCGETVGRRQRHGLALGLWSEVAKENPW</sequence>
<gene>
    <name evidence="1" type="ORF">FB473_002508</name>
</gene>
<dbReference type="Proteomes" id="UP000749311">
    <property type="component" value="Unassembled WGS sequence"/>
</dbReference>
<accession>A0ABX0SKK9</accession>
<keyword evidence="2" id="KW-1185">Reference proteome</keyword>